<protein>
    <submittedName>
        <fullName evidence="14">p-glycoprotein</fullName>
    </submittedName>
</protein>
<dbReference type="InterPro" id="IPR036640">
    <property type="entry name" value="ABC1_TM_sf"/>
</dbReference>
<dbReference type="Gene3D" id="3.40.50.300">
    <property type="entry name" value="P-loop containing nucleotide triphosphate hydrolases"/>
    <property type="match status" value="2"/>
</dbReference>
<dbReference type="InterPro" id="IPR017871">
    <property type="entry name" value="ABC_transporter-like_CS"/>
</dbReference>
<feature type="domain" description="ABC transmembrane type-1" evidence="13">
    <location>
        <begin position="727"/>
        <end position="1011"/>
    </location>
</feature>
<dbReference type="FunFam" id="1.20.1560.10:FF:000018">
    <property type="entry name" value="ATP-binding cassette subfamily B member 11"/>
    <property type="match status" value="1"/>
</dbReference>
<dbReference type="SMART" id="SM00382">
    <property type="entry name" value="AAA"/>
    <property type="match status" value="2"/>
</dbReference>
<gene>
    <name evidence="14" type="primary">Pgp1</name>
</gene>
<feature type="transmembrane region" description="Helical" evidence="11">
    <location>
        <begin position="145"/>
        <end position="168"/>
    </location>
</feature>
<dbReference type="InterPro" id="IPR027417">
    <property type="entry name" value="P-loop_NTPase"/>
</dbReference>
<dbReference type="FunFam" id="1.20.1560.10:FF:000009">
    <property type="entry name" value="ABC transporter B family member 1"/>
    <property type="match status" value="1"/>
</dbReference>
<feature type="transmembrane region" description="Helical" evidence="11">
    <location>
        <begin position="218"/>
        <end position="237"/>
    </location>
</feature>
<comment type="subcellular location">
    <subcellularLocation>
        <location evidence="1">Membrane</location>
        <topology evidence="1">Multi-pass membrane protein</topology>
    </subcellularLocation>
</comment>
<dbReference type="FunFam" id="3.40.50.300:FF:000205">
    <property type="entry name" value="ABC transporter B family member 4"/>
    <property type="match status" value="1"/>
</dbReference>
<feature type="domain" description="ABC transmembrane type-1" evidence="13">
    <location>
        <begin position="67"/>
        <end position="385"/>
    </location>
</feature>
<dbReference type="PANTHER" id="PTHR43394:SF27">
    <property type="entry name" value="ATP-DEPENDENT TRANSLOCASE ABCB1-LIKE"/>
    <property type="match status" value="1"/>
</dbReference>
<evidence type="ECO:0000256" key="9">
    <source>
        <dbReference type="ARBA" id="ARBA00023136"/>
    </source>
</evidence>
<dbReference type="Pfam" id="PF00005">
    <property type="entry name" value="ABC_tran"/>
    <property type="match status" value="2"/>
</dbReference>
<evidence type="ECO:0000256" key="1">
    <source>
        <dbReference type="ARBA" id="ARBA00004141"/>
    </source>
</evidence>
<dbReference type="EMBL" id="KR002108">
    <property type="protein sequence ID" value="ALE20476.1"/>
    <property type="molecule type" value="mRNA"/>
</dbReference>
<feature type="transmembrane region" description="Helical" evidence="11">
    <location>
        <begin position="946"/>
        <end position="973"/>
    </location>
</feature>
<feature type="domain" description="ABC transporter" evidence="12">
    <location>
        <begin position="1045"/>
        <end position="1282"/>
    </location>
</feature>
<feature type="transmembrane region" description="Helical" evidence="11">
    <location>
        <begin position="63"/>
        <end position="87"/>
    </location>
</feature>
<evidence type="ECO:0000259" key="13">
    <source>
        <dbReference type="PROSITE" id="PS50929"/>
    </source>
</evidence>
<keyword evidence="7" id="KW-0067">ATP-binding</keyword>
<dbReference type="InterPro" id="IPR003439">
    <property type="entry name" value="ABC_transporter-like_ATP-bd"/>
</dbReference>
<feature type="transmembrane region" description="Helical" evidence="11">
    <location>
        <begin position="985"/>
        <end position="1006"/>
    </location>
</feature>
<feature type="transmembrane region" description="Helical" evidence="11">
    <location>
        <begin position="721"/>
        <end position="744"/>
    </location>
</feature>
<dbReference type="PROSITE" id="PS50929">
    <property type="entry name" value="ABC_TM1F"/>
    <property type="match status" value="2"/>
</dbReference>
<evidence type="ECO:0000259" key="12">
    <source>
        <dbReference type="PROSITE" id="PS50893"/>
    </source>
</evidence>
<dbReference type="Gene3D" id="1.20.1560.10">
    <property type="entry name" value="ABC transporter type 1, transmembrane domain"/>
    <property type="match status" value="1"/>
</dbReference>
<feature type="transmembrane region" description="Helical" evidence="11">
    <location>
        <begin position="357"/>
        <end position="377"/>
    </location>
</feature>
<name>A0A0M4MNY9_TETCI</name>
<dbReference type="PANTHER" id="PTHR43394">
    <property type="entry name" value="ATP-DEPENDENT PERMEASE MDL1, MITOCHONDRIAL"/>
    <property type="match status" value="1"/>
</dbReference>
<dbReference type="GO" id="GO:0015421">
    <property type="term" value="F:ABC-type oligopeptide transporter activity"/>
    <property type="evidence" value="ECO:0007669"/>
    <property type="project" value="TreeGrafter"/>
</dbReference>
<keyword evidence="4 11" id="KW-0812">Transmembrane</keyword>
<keyword evidence="8 11" id="KW-1133">Transmembrane helix</keyword>
<dbReference type="GO" id="GO:0005743">
    <property type="term" value="C:mitochondrial inner membrane"/>
    <property type="evidence" value="ECO:0007669"/>
    <property type="project" value="TreeGrafter"/>
</dbReference>
<dbReference type="PROSITE" id="PS00211">
    <property type="entry name" value="ABC_TRANSPORTER_1"/>
    <property type="match status" value="2"/>
</dbReference>
<feature type="transmembrane region" description="Helical" evidence="11">
    <location>
        <begin position="320"/>
        <end position="345"/>
    </location>
</feature>
<dbReference type="GO" id="GO:0090374">
    <property type="term" value="P:oligopeptide export from mitochondrion"/>
    <property type="evidence" value="ECO:0007669"/>
    <property type="project" value="TreeGrafter"/>
</dbReference>
<keyword evidence="6" id="KW-0547">Nucleotide-binding</keyword>
<evidence type="ECO:0000256" key="3">
    <source>
        <dbReference type="ARBA" id="ARBA00022448"/>
    </source>
</evidence>
<reference evidence="14" key="1">
    <citation type="submission" date="2015-03" db="EMBL/GenBank/DDBJ databases">
        <title>Study on the Relationship between P-glycoprotein and Abamectin Resistance in Tetranychus cinnabarinus (Boisduval).</title>
        <authorList>
            <person name="Peng J.-F."/>
        </authorList>
    </citation>
    <scope>NUCLEOTIDE SEQUENCE</scope>
</reference>
<dbReference type="CDD" id="cd18577">
    <property type="entry name" value="ABC_6TM_Pgp_ABCB1_D1_like"/>
    <property type="match status" value="1"/>
</dbReference>
<keyword evidence="3" id="KW-0813">Transport</keyword>
<evidence type="ECO:0000256" key="5">
    <source>
        <dbReference type="ARBA" id="ARBA00022737"/>
    </source>
</evidence>
<evidence type="ECO:0000256" key="7">
    <source>
        <dbReference type="ARBA" id="ARBA00022840"/>
    </source>
</evidence>
<accession>A0A0M4MNY9</accession>
<evidence type="ECO:0000256" key="4">
    <source>
        <dbReference type="ARBA" id="ARBA00022692"/>
    </source>
</evidence>
<organism evidence="14">
    <name type="scientific">Tetranychus cinnabarinus</name>
    <name type="common">Carmine spider mite</name>
    <name type="synonym">Acarus cinnabarinus</name>
    <dbReference type="NCBI Taxonomy" id="93129"/>
    <lineage>
        <taxon>Eukaryota</taxon>
        <taxon>Metazoa</taxon>
        <taxon>Ecdysozoa</taxon>
        <taxon>Arthropoda</taxon>
        <taxon>Chelicerata</taxon>
        <taxon>Arachnida</taxon>
        <taxon>Acari</taxon>
        <taxon>Acariformes</taxon>
        <taxon>Trombidiformes</taxon>
        <taxon>Prostigmata</taxon>
        <taxon>Eleutherengona</taxon>
        <taxon>Raphignathae</taxon>
        <taxon>Tetranychoidea</taxon>
        <taxon>Tetranychidae</taxon>
        <taxon>Tetranychus</taxon>
    </lineage>
</organism>
<dbReference type="SUPFAM" id="SSF52540">
    <property type="entry name" value="P-loop containing nucleoside triphosphate hydrolases"/>
    <property type="match status" value="2"/>
</dbReference>
<keyword evidence="5" id="KW-0677">Repeat</keyword>
<evidence type="ECO:0000256" key="8">
    <source>
        <dbReference type="ARBA" id="ARBA00022989"/>
    </source>
</evidence>
<evidence type="ECO:0000256" key="6">
    <source>
        <dbReference type="ARBA" id="ARBA00022741"/>
    </source>
</evidence>
<comment type="similarity">
    <text evidence="2">Belongs to the ABC transporter superfamily. ABCB family. Multidrug resistance exporter (TC 3.A.1.201) subfamily.</text>
</comment>
<dbReference type="CDD" id="cd03249">
    <property type="entry name" value="ABC_MTABC3_MDL1_MDL2"/>
    <property type="match status" value="2"/>
</dbReference>
<dbReference type="FunFam" id="3.40.50.300:FF:000916">
    <property type="entry name" value="ABC transporter B family member 9"/>
    <property type="match status" value="1"/>
</dbReference>
<keyword evidence="9 11" id="KW-0472">Membrane</keyword>
<feature type="transmembrane region" description="Helical" evidence="11">
    <location>
        <begin position="243"/>
        <end position="262"/>
    </location>
</feature>
<sequence length="1294" mass="143187">MAEERKLLKSECGSEYGSFSQSANLSGPEPCDSSIPKASHSVKSKSPSVSILGLFKYGTQLDWFLIVIGTIGAIANGFARPMMAIVFGRMTDSFLDIDTMDKDQSLVNHANHSVDEHHINLKPNFMTVDTANTGIYTAMYSYSLYYIYFGFLVIVASVLQVICFQWTCERQVHTIRRRFFNQVLRQDISWFDAHKSGEFTSKLNDDIERIRDGIGYKCGLFIQSLATFFGGFVIGFVEAWQLTLIIVFLAPFLIITTSYKGVYMTRATIREQENYAKVSAVAEEVFASVRTVLALCGQFYEIQRYQSLLEEAKKLIRKKYFVFGAVIGLDFLILYSAYGIAYWFGANLVLQGTITPGSIFIIFLAVILGSLSLGNAMPSLTDIAAAKGSAANIYSIIERVPEIDCYSEKGQVLKGPIEEIRFENVNFFYPSRETVQVLYNFTLDIKKSESIALCGESGSGKSTIVALLQRFYDPTSGRITVNGVDIRDLNLNWWRSQIGIVSQEAVLFSGTIRDNISLGAPNASFDEIVRAAKKANAHAFIKSLPAGYDTLVGERGAQLSGGQKQRIAIARAVIGDPKLLLLDEATSALDTVNEQVVQKALDKARKGRITLIVAHRLSTIKDANLICAMESGKIVESGKHNELLEKKGLYHTLINKQTFGSENEKGQETEASSSLSKALSLSDVSNSTMTNTGQTKECQVNGEDVILPSTWKILKWCQQDICMVSCLVVAASLLGVVMPLFAVFFASVYESFSLPPKEMLSSAFFWSMMFFVLAGLTFICHFVRAVTSGIAGENMTRRLRVAAYTSILSQDMSWHDEEVHAPARLSTKLARDAPMIRAAAGTRIGIVISAIVTMVTGMAIAYYYGWILALALTAMVPLLLLAGKLEMSISKGDQAQEAEEIELAGRIATEAVENVRTVQSLTREHTFYERYSERLELPTRKSRRQAIYYSFSYAFTQSLTFFVYGAGFCFGAYLVSTNTMTPTDVYRVFFSITMSAIMVGQLTSILPDYVQAKLSAALVFKIIESRSPIDNLSQEGLRPEIKGKLSIDDVYFSYPTRKTSSILNGLKIDVEAGKTLALVGESGCGKSTVISLIMRYYNPESGAIKVDDYDIRDLNLIHLRSRIGYVGQEPVLFSGTIEYNITYGLNRTPSQDEIFEAAQQANIHSFIVNLPNQYDTLVGERGMQLSGGQKQRIAIARALIRRPAILLLDEATSALDTVNESLVQEALDRAKGGRTCIIIAHRLSTIRNADKIAVIEKGRVVEIGTHDELMENKGSYFALTERQRIKGSSDIIAS</sequence>
<evidence type="ECO:0000313" key="14">
    <source>
        <dbReference type="EMBL" id="ALE20476.1"/>
    </source>
</evidence>
<dbReference type="InterPro" id="IPR039421">
    <property type="entry name" value="Type_1_exporter"/>
</dbReference>
<dbReference type="SUPFAM" id="SSF90123">
    <property type="entry name" value="ABC transporter transmembrane region"/>
    <property type="match status" value="2"/>
</dbReference>
<feature type="domain" description="ABC transporter" evidence="12">
    <location>
        <begin position="420"/>
        <end position="656"/>
    </location>
</feature>
<evidence type="ECO:0000256" key="10">
    <source>
        <dbReference type="SAM" id="MobiDB-lite"/>
    </source>
</evidence>
<dbReference type="InterPro" id="IPR011527">
    <property type="entry name" value="ABC1_TM_dom"/>
</dbReference>
<dbReference type="GO" id="GO:0005524">
    <property type="term" value="F:ATP binding"/>
    <property type="evidence" value="ECO:0007669"/>
    <property type="project" value="UniProtKB-KW"/>
</dbReference>
<feature type="transmembrane region" description="Helical" evidence="11">
    <location>
        <begin position="764"/>
        <end position="787"/>
    </location>
</feature>
<feature type="region of interest" description="Disordered" evidence="10">
    <location>
        <begin position="1"/>
        <end position="43"/>
    </location>
</feature>
<evidence type="ECO:0000256" key="2">
    <source>
        <dbReference type="ARBA" id="ARBA00007577"/>
    </source>
</evidence>
<dbReference type="CDD" id="cd18578">
    <property type="entry name" value="ABC_6TM_Pgp_ABCB1_D2_like"/>
    <property type="match status" value="1"/>
</dbReference>
<dbReference type="InterPro" id="IPR003593">
    <property type="entry name" value="AAA+_ATPase"/>
</dbReference>
<dbReference type="PROSITE" id="PS50893">
    <property type="entry name" value="ABC_TRANSPORTER_2"/>
    <property type="match status" value="2"/>
</dbReference>
<evidence type="ECO:0000256" key="11">
    <source>
        <dbReference type="SAM" id="Phobius"/>
    </source>
</evidence>
<proteinExistence type="evidence at transcript level"/>
<dbReference type="GO" id="GO:0016887">
    <property type="term" value="F:ATP hydrolysis activity"/>
    <property type="evidence" value="ECO:0007669"/>
    <property type="project" value="InterPro"/>
</dbReference>
<dbReference type="Pfam" id="PF00664">
    <property type="entry name" value="ABC_membrane"/>
    <property type="match status" value="2"/>
</dbReference>